<feature type="transmembrane region" description="Helical" evidence="9">
    <location>
        <begin position="205"/>
        <end position="225"/>
    </location>
</feature>
<reference evidence="11 12" key="1">
    <citation type="journal article" date="2019" name="Proc. Natl. Acad. Sci. U.S.A.">
        <title>Regulatory changes in pterin and carotenoid genes underlie balanced color polymorphisms in the wall lizard.</title>
        <authorList>
            <person name="Andrade P."/>
            <person name="Pinho C."/>
            <person name="Perez I de Lanuza G."/>
            <person name="Afonso S."/>
            <person name="Brejcha J."/>
            <person name="Rubin C.J."/>
            <person name="Wallerman O."/>
            <person name="Pereira P."/>
            <person name="Sabatino S.J."/>
            <person name="Bellati A."/>
            <person name="Pellitteri-Rosa D."/>
            <person name="Bosakova Z."/>
            <person name="Bunikis I."/>
            <person name="Carretero M.A."/>
            <person name="Feiner N."/>
            <person name="Marsik P."/>
            <person name="Pauperio F."/>
            <person name="Salvi D."/>
            <person name="Soler L."/>
            <person name="While G.M."/>
            <person name="Uller T."/>
            <person name="Font E."/>
            <person name="Andersson L."/>
            <person name="Carneiro M."/>
        </authorList>
    </citation>
    <scope>NUCLEOTIDE SEQUENCE</scope>
</reference>
<name>A0A670J5H3_PODMU</name>
<dbReference type="Ensembl" id="ENSPMRT00000021004.1">
    <property type="protein sequence ID" value="ENSPMRP00000019773.1"/>
    <property type="gene ID" value="ENSPMRG00000012895.1"/>
</dbReference>
<keyword evidence="8" id="KW-0807">Transducer</keyword>
<dbReference type="InterPro" id="IPR000725">
    <property type="entry name" value="Olfact_rcpt"/>
</dbReference>
<evidence type="ECO:0000256" key="4">
    <source>
        <dbReference type="ARBA" id="ARBA00022989"/>
    </source>
</evidence>
<dbReference type="FunFam" id="1.20.1070.10:FF:000007">
    <property type="entry name" value="Olfactory receptor"/>
    <property type="match status" value="1"/>
</dbReference>
<dbReference type="Pfam" id="PF13853">
    <property type="entry name" value="7tm_4"/>
    <property type="match status" value="2"/>
</dbReference>
<dbReference type="GO" id="GO:0005886">
    <property type="term" value="C:plasma membrane"/>
    <property type="evidence" value="ECO:0007669"/>
    <property type="project" value="UniProtKB-ARBA"/>
</dbReference>
<proteinExistence type="predicted"/>
<dbReference type="PRINTS" id="PR00245">
    <property type="entry name" value="OLFACTORYR"/>
</dbReference>
<dbReference type="AlphaFoldDB" id="A0A670J5H3"/>
<organism evidence="11 12">
    <name type="scientific">Podarcis muralis</name>
    <name type="common">Wall lizard</name>
    <name type="synonym">Lacerta muralis</name>
    <dbReference type="NCBI Taxonomy" id="64176"/>
    <lineage>
        <taxon>Eukaryota</taxon>
        <taxon>Metazoa</taxon>
        <taxon>Chordata</taxon>
        <taxon>Craniata</taxon>
        <taxon>Vertebrata</taxon>
        <taxon>Euteleostomi</taxon>
        <taxon>Lepidosauria</taxon>
        <taxon>Squamata</taxon>
        <taxon>Bifurcata</taxon>
        <taxon>Unidentata</taxon>
        <taxon>Episquamata</taxon>
        <taxon>Laterata</taxon>
        <taxon>Lacertibaenia</taxon>
        <taxon>Lacertidae</taxon>
        <taxon>Podarcis</taxon>
    </lineage>
</organism>
<evidence type="ECO:0000256" key="9">
    <source>
        <dbReference type="SAM" id="Phobius"/>
    </source>
</evidence>
<comment type="subcellular location">
    <subcellularLocation>
        <location evidence="1">Membrane</location>
        <topology evidence="1">Multi-pass membrane protein</topology>
    </subcellularLocation>
</comment>
<sequence length="405" mass="44840">MEAENGTTVREFVFLGLTSKPEVKVLLFAFFLAVYGTTMLGNLLIVSLVAYAPILHTPMYFLLGNLSFLDFCYSSITAPKMLAGFLSKTNTISYVGCICQIFFFHFIGGIKIFLLVIMAYDRYIAIFCPLRYMVIMNGAVCGGLMCASWTGGFVHSIIQVAIITQLPFCGPNKLDNFYCDVPQVVKLACTNTFVVELLMVSNSGLVTLMCFVVLLVSYSILLAKLRAGSAPNRSKAISTCASHVTVVTLIFGPCIYIYIHPFRSFPMDKAISVLYTVITPILNPFIYTLRNKDFKVALENCFVILVASYATILVRIRSPEGRRKALNVCASHLMVVTLFFGPCIFIYGGPLSTISVDKLTPVLYNINIITPMLNPLIYTLRNKDVKSAIRKLTGKETISDGKVDM</sequence>
<evidence type="ECO:0000256" key="1">
    <source>
        <dbReference type="ARBA" id="ARBA00004141"/>
    </source>
</evidence>
<feature type="transmembrane region" description="Helical" evidence="9">
    <location>
        <begin position="237"/>
        <end position="259"/>
    </location>
</feature>
<keyword evidence="3" id="KW-0552">Olfaction</keyword>
<evidence type="ECO:0000256" key="8">
    <source>
        <dbReference type="ARBA" id="ARBA00023224"/>
    </source>
</evidence>
<dbReference type="GO" id="GO:0004930">
    <property type="term" value="F:G protein-coupled receptor activity"/>
    <property type="evidence" value="ECO:0007669"/>
    <property type="project" value="UniProtKB-KW"/>
</dbReference>
<feature type="transmembrane region" description="Helical" evidence="9">
    <location>
        <begin position="297"/>
        <end position="316"/>
    </location>
</feature>
<feature type="transmembrane region" description="Helical" evidence="9">
    <location>
        <begin position="59"/>
        <end position="79"/>
    </location>
</feature>
<dbReference type="GO" id="GO:0004984">
    <property type="term" value="F:olfactory receptor activity"/>
    <property type="evidence" value="ECO:0007669"/>
    <property type="project" value="InterPro"/>
</dbReference>
<evidence type="ECO:0000313" key="12">
    <source>
        <dbReference type="Proteomes" id="UP000472272"/>
    </source>
</evidence>
<dbReference type="SUPFAM" id="SSF81321">
    <property type="entry name" value="Family A G protein-coupled receptor-like"/>
    <property type="match status" value="2"/>
</dbReference>
<dbReference type="CDD" id="cd15936">
    <property type="entry name" value="7tmA_OR4D-like"/>
    <property type="match status" value="1"/>
</dbReference>
<keyword evidence="2 9" id="KW-0812">Transmembrane</keyword>
<feature type="transmembrane region" description="Helical" evidence="9">
    <location>
        <begin position="132"/>
        <end position="158"/>
    </location>
</feature>
<dbReference type="PANTHER" id="PTHR48002">
    <property type="entry name" value="OLFACTORY RECEPTOR"/>
    <property type="match status" value="1"/>
</dbReference>
<evidence type="ECO:0000313" key="11">
    <source>
        <dbReference type="Ensembl" id="ENSPMRP00000019773.1"/>
    </source>
</evidence>
<keyword evidence="4 9" id="KW-1133">Transmembrane helix</keyword>
<reference evidence="11" key="3">
    <citation type="submission" date="2025-09" db="UniProtKB">
        <authorList>
            <consortium name="Ensembl"/>
        </authorList>
    </citation>
    <scope>IDENTIFICATION</scope>
</reference>
<evidence type="ECO:0000256" key="5">
    <source>
        <dbReference type="ARBA" id="ARBA00023040"/>
    </source>
</evidence>
<dbReference type="PRINTS" id="PR00237">
    <property type="entry name" value="GPCRRHODOPSN"/>
</dbReference>
<evidence type="ECO:0000256" key="3">
    <source>
        <dbReference type="ARBA" id="ARBA00022725"/>
    </source>
</evidence>
<dbReference type="InterPro" id="IPR000276">
    <property type="entry name" value="GPCR_Rhodpsn"/>
</dbReference>
<feature type="domain" description="G-protein coupled receptors family 1 profile" evidence="10">
    <location>
        <begin position="41"/>
        <end position="287"/>
    </location>
</feature>
<feature type="transmembrane region" description="Helical" evidence="9">
    <location>
        <begin position="91"/>
        <end position="120"/>
    </location>
</feature>
<dbReference type="InterPro" id="IPR050427">
    <property type="entry name" value="Olfactory_Receptors"/>
</dbReference>
<dbReference type="Proteomes" id="UP000472272">
    <property type="component" value="Chromosome 13"/>
</dbReference>
<dbReference type="InterPro" id="IPR017452">
    <property type="entry name" value="GPCR_Rhodpsn_7TM"/>
</dbReference>
<keyword evidence="7" id="KW-0675">Receptor</keyword>
<evidence type="ECO:0000256" key="7">
    <source>
        <dbReference type="ARBA" id="ARBA00023170"/>
    </source>
</evidence>
<dbReference type="OMA" id="YFMTVVG"/>
<reference evidence="11" key="2">
    <citation type="submission" date="2025-08" db="UniProtKB">
        <authorList>
            <consortium name="Ensembl"/>
        </authorList>
    </citation>
    <scope>IDENTIFICATION</scope>
</reference>
<dbReference type="Gene3D" id="1.20.1070.10">
    <property type="entry name" value="Rhodopsin 7-helix transmembrane proteins"/>
    <property type="match status" value="2"/>
</dbReference>
<keyword evidence="5" id="KW-0297">G-protein coupled receptor</keyword>
<keyword evidence="3" id="KW-0716">Sensory transduction</keyword>
<protein>
    <submittedName>
        <fullName evidence="11">Olfactory receptor family 4 subfamily D member 5</fullName>
    </submittedName>
</protein>
<evidence type="ECO:0000256" key="2">
    <source>
        <dbReference type="ARBA" id="ARBA00022692"/>
    </source>
</evidence>
<dbReference type="PROSITE" id="PS50262">
    <property type="entry name" value="G_PROTEIN_RECEP_F1_2"/>
    <property type="match status" value="1"/>
</dbReference>
<dbReference type="GeneTree" id="ENSGT00940000163057"/>
<keyword evidence="12" id="KW-1185">Reference proteome</keyword>
<accession>A0A670J5H3</accession>
<evidence type="ECO:0000259" key="10">
    <source>
        <dbReference type="PROSITE" id="PS50262"/>
    </source>
</evidence>
<feature type="transmembrane region" description="Helical" evidence="9">
    <location>
        <begin position="328"/>
        <end position="350"/>
    </location>
</feature>
<keyword evidence="6 9" id="KW-0472">Membrane</keyword>
<evidence type="ECO:0000256" key="6">
    <source>
        <dbReference type="ARBA" id="ARBA00023136"/>
    </source>
</evidence>
<gene>
    <name evidence="11" type="primary">OR4D5</name>
</gene>
<feature type="transmembrane region" description="Helical" evidence="9">
    <location>
        <begin position="25"/>
        <end position="52"/>
    </location>
</feature>